<dbReference type="PANTHER" id="PTHR31301">
    <property type="entry name" value="LOB DOMAIN-CONTAINING PROTEIN 4-RELATED"/>
    <property type="match status" value="1"/>
</dbReference>
<keyword evidence="4" id="KW-1185">Reference proteome</keyword>
<comment type="caution">
    <text evidence="3">The sequence shown here is derived from an EMBL/GenBank/DDBJ whole genome shotgun (WGS) entry which is preliminary data.</text>
</comment>
<sequence length="146" mass="16457">MEFNADWTASCELFYSSSSCLSSQGILSVQYPCAACKFLRRRCSENCILAPYFPPTEPLKFTIVHKVFGAGNIIKRLQDIPEHQRLDAVNSMVYEATARTRDPVYGCAGTISLLQSQIMELQEELAKTKAEIFYMQCQNADLLTLI</sequence>
<organism evidence="3 4">
    <name type="scientific">Cinchona calisaya</name>
    <dbReference type="NCBI Taxonomy" id="153742"/>
    <lineage>
        <taxon>Eukaryota</taxon>
        <taxon>Viridiplantae</taxon>
        <taxon>Streptophyta</taxon>
        <taxon>Embryophyta</taxon>
        <taxon>Tracheophyta</taxon>
        <taxon>Spermatophyta</taxon>
        <taxon>Magnoliopsida</taxon>
        <taxon>eudicotyledons</taxon>
        <taxon>Gunneridae</taxon>
        <taxon>Pentapetalae</taxon>
        <taxon>asterids</taxon>
        <taxon>lamiids</taxon>
        <taxon>Gentianales</taxon>
        <taxon>Rubiaceae</taxon>
        <taxon>Cinchonoideae</taxon>
        <taxon>Cinchoneae</taxon>
        <taxon>Cinchona</taxon>
    </lineage>
</organism>
<dbReference type="PROSITE" id="PS50891">
    <property type="entry name" value="LOB"/>
    <property type="match status" value="1"/>
</dbReference>
<dbReference type="Proteomes" id="UP001630127">
    <property type="component" value="Unassembled WGS sequence"/>
</dbReference>
<evidence type="ECO:0000313" key="3">
    <source>
        <dbReference type="EMBL" id="KAL3523371.1"/>
    </source>
</evidence>
<dbReference type="EMBL" id="JBJUIK010000007">
    <property type="protein sequence ID" value="KAL3523371.1"/>
    <property type="molecule type" value="Genomic_DNA"/>
</dbReference>
<protein>
    <recommendedName>
        <fullName evidence="2">LOB domain-containing protein</fullName>
    </recommendedName>
</protein>
<dbReference type="Pfam" id="PF03195">
    <property type="entry name" value="LOB"/>
    <property type="match status" value="1"/>
</dbReference>
<accession>A0ABD2ZVC3</accession>
<evidence type="ECO:0000259" key="2">
    <source>
        <dbReference type="PROSITE" id="PS50891"/>
    </source>
</evidence>
<gene>
    <name evidence="3" type="ORF">ACH5RR_016205</name>
</gene>
<name>A0ABD2ZVC3_9GENT</name>
<evidence type="ECO:0000256" key="1">
    <source>
        <dbReference type="ARBA" id="ARBA00005474"/>
    </source>
</evidence>
<feature type="domain" description="LOB" evidence="2">
    <location>
        <begin position="31"/>
        <end position="132"/>
    </location>
</feature>
<dbReference type="AlphaFoldDB" id="A0ABD2ZVC3"/>
<dbReference type="InterPro" id="IPR004883">
    <property type="entry name" value="LOB"/>
</dbReference>
<evidence type="ECO:0000313" key="4">
    <source>
        <dbReference type="Proteomes" id="UP001630127"/>
    </source>
</evidence>
<proteinExistence type="inferred from homology"/>
<comment type="similarity">
    <text evidence="1">Belongs to the LOB domain-containing protein family.</text>
</comment>
<reference evidence="3 4" key="1">
    <citation type="submission" date="2024-11" db="EMBL/GenBank/DDBJ databases">
        <title>A near-complete genome assembly of Cinchona calisaya.</title>
        <authorList>
            <person name="Lian D.C."/>
            <person name="Zhao X.W."/>
            <person name="Wei L."/>
        </authorList>
    </citation>
    <scope>NUCLEOTIDE SEQUENCE [LARGE SCALE GENOMIC DNA]</scope>
    <source>
        <tissue evidence="3">Nenye</tissue>
    </source>
</reference>
<dbReference type="PANTHER" id="PTHR31301:SF206">
    <property type="entry name" value="LOB DOMAIN-CONTAINING PROTEIN 1"/>
    <property type="match status" value="1"/>
</dbReference>